<evidence type="ECO:0000256" key="11">
    <source>
        <dbReference type="ARBA" id="ARBA00022989"/>
    </source>
</evidence>
<dbReference type="KEGG" id="soy:115885680"/>
<feature type="binding site" evidence="15">
    <location>
        <position position="150"/>
    </location>
    <ligand>
        <name>Mg(2+)</name>
        <dbReference type="ChEBI" id="CHEBI:18420"/>
        <label>1</label>
        <note>catalytic</note>
    </ligand>
</feature>
<dbReference type="GO" id="GO:0008254">
    <property type="term" value="F:3'-nucleotidase activity"/>
    <property type="evidence" value="ECO:0007669"/>
    <property type="project" value="TreeGrafter"/>
</dbReference>
<feature type="binding site" evidence="15">
    <location>
        <position position="149"/>
    </location>
    <ligand>
        <name>Mg(2+)</name>
        <dbReference type="ChEBI" id="CHEBI:18420"/>
        <label>1</label>
        <note>catalytic</note>
    </ligand>
</feature>
<keyword evidence="17" id="KW-1185">Reference proteome</keyword>
<dbReference type="InterPro" id="IPR020550">
    <property type="entry name" value="Inositol_monophosphatase_CS"/>
</dbReference>
<keyword evidence="9" id="KW-0378">Hydrolase</keyword>
<evidence type="ECO:0000313" key="17">
    <source>
        <dbReference type="Proteomes" id="UP000504635"/>
    </source>
</evidence>
<evidence type="ECO:0000256" key="8">
    <source>
        <dbReference type="ARBA" id="ARBA00022723"/>
    </source>
</evidence>
<proteinExistence type="inferred from homology"/>
<dbReference type="InParanoid" id="A0A6J2YAL2"/>
<dbReference type="GO" id="GO:0005737">
    <property type="term" value="C:cytoplasm"/>
    <property type="evidence" value="ECO:0007669"/>
    <property type="project" value="UniProtKB-ARBA"/>
</dbReference>
<dbReference type="GO" id="GO:0016020">
    <property type="term" value="C:membrane"/>
    <property type="evidence" value="ECO:0007669"/>
    <property type="project" value="UniProtKB-SubCell"/>
</dbReference>
<protein>
    <recommendedName>
        <fullName evidence="6">inositol-phosphate phosphatase</fullName>
        <ecNumber evidence="6">3.1.3.25</ecNumber>
    </recommendedName>
    <alternativeName>
        <fullName evidence="14">Inositol-1(or 4)-monophosphatase 3</fullName>
    </alternativeName>
    <alternativeName>
        <fullName evidence="13">Myo-inositol monophosphatase A3</fullName>
    </alternativeName>
</protein>
<reference evidence="18" key="1">
    <citation type="submission" date="2025-08" db="UniProtKB">
        <authorList>
            <consortium name="RefSeq"/>
        </authorList>
    </citation>
    <scope>IDENTIFICATION</scope>
    <source>
        <tissue evidence="18">Gonads</tissue>
    </source>
</reference>
<evidence type="ECO:0000256" key="15">
    <source>
        <dbReference type="PIRSR" id="PIRSR600760-2"/>
    </source>
</evidence>
<dbReference type="Gene3D" id="3.30.540.10">
    <property type="entry name" value="Fructose-1,6-Bisphosphatase, subunit A, domain 1"/>
    <property type="match status" value="1"/>
</dbReference>
<dbReference type="SUPFAM" id="SSF56655">
    <property type="entry name" value="Carbohydrate phosphatase"/>
    <property type="match status" value="1"/>
</dbReference>
<comment type="similarity">
    <text evidence="5">Belongs to the inositol monophosphatase superfamily.</text>
</comment>
<evidence type="ECO:0000256" key="7">
    <source>
        <dbReference type="ARBA" id="ARBA00022692"/>
    </source>
</evidence>
<feature type="binding site" evidence="15">
    <location>
        <position position="111"/>
    </location>
    <ligand>
        <name>Mg(2+)</name>
        <dbReference type="ChEBI" id="CHEBI:18420"/>
        <label>1</label>
        <note>catalytic</note>
    </ligand>
</feature>
<gene>
    <name evidence="18" type="primary">LOC115885680</name>
</gene>
<dbReference type="PANTHER" id="PTHR43028">
    <property type="entry name" value="3'(2'),5'-BISPHOSPHATE NUCLEOTIDASE 1"/>
    <property type="match status" value="1"/>
</dbReference>
<evidence type="ECO:0000313" key="18">
    <source>
        <dbReference type="RefSeq" id="XP_030760522.1"/>
    </source>
</evidence>
<keyword evidence="11 16" id="KW-1133">Transmembrane helix</keyword>
<dbReference type="OrthoDB" id="74460at2759"/>
<evidence type="ECO:0000256" key="13">
    <source>
        <dbReference type="ARBA" id="ARBA00042119"/>
    </source>
</evidence>
<accession>A0A6J2YAL2</accession>
<keyword evidence="7 16" id="KW-0812">Transmembrane</keyword>
<comment type="subcellular location">
    <subcellularLocation>
        <location evidence="3">Membrane</location>
        <topology evidence="3">Single-pass membrane protein</topology>
    </subcellularLocation>
</comment>
<comment type="pathway">
    <text evidence="4">Polyol metabolism; myo-inositol biosynthesis; myo-inositol from D-glucose 6-phosphate: step 2/2.</text>
</comment>
<organism evidence="17 18">
    <name type="scientific">Sitophilus oryzae</name>
    <name type="common">Rice weevil</name>
    <name type="synonym">Curculio oryzae</name>
    <dbReference type="NCBI Taxonomy" id="7048"/>
    <lineage>
        <taxon>Eukaryota</taxon>
        <taxon>Metazoa</taxon>
        <taxon>Ecdysozoa</taxon>
        <taxon>Arthropoda</taxon>
        <taxon>Hexapoda</taxon>
        <taxon>Insecta</taxon>
        <taxon>Pterygota</taxon>
        <taxon>Neoptera</taxon>
        <taxon>Endopterygota</taxon>
        <taxon>Coleoptera</taxon>
        <taxon>Polyphaga</taxon>
        <taxon>Cucujiformia</taxon>
        <taxon>Curculionidae</taxon>
        <taxon>Dryophthorinae</taxon>
        <taxon>Sitophilus</taxon>
    </lineage>
</organism>
<evidence type="ECO:0000256" key="16">
    <source>
        <dbReference type="SAM" id="Phobius"/>
    </source>
</evidence>
<evidence type="ECO:0000256" key="5">
    <source>
        <dbReference type="ARBA" id="ARBA00009759"/>
    </source>
</evidence>
<evidence type="ECO:0000256" key="4">
    <source>
        <dbReference type="ARBA" id="ARBA00005152"/>
    </source>
</evidence>
<dbReference type="AlphaFoldDB" id="A0A6J2YAL2"/>
<comment type="catalytic activity">
    <reaction evidence="1">
        <text>a myo-inositol phosphate + H2O = myo-inositol + phosphate</text>
        <dbReference type="Rhea" id="RHEA:24056"/>
        <dbReference type="ChEBI" id="CHEBI:15377"/>
        <dbReference type="ChEBI" id="CHEBI:17268"/>
        <dbReference type="ChEBI" id="CHEBI:43474"/>
        <dbReference type="ChEBI" id="CHEBI:84139"/>
        <dbReference type="EC" id="3.1.3.25"/>
    </reaction>
</comment>
<dbReference type="GeneID" id="115885680"/>
<dbReference type="PROSITE" id="PS00630">
    <property type="entry name" value="IMP_2"/>
    <property type="match status" value="1"/>
</dbReference>
<dbReference type="Pfam" id="PF00459">
    <property type="entry name" value="Inositol_P"/>
    <property type="match status" value="1"/>
</dbReference>
<dbReference type="InterPro" id="IPR050725">
    <property type="entry name" value="CysQ/Inositol_MonoPase"/>
</dbReference>
<dbReference type="RefSeq" id="XP_030760522.1">
    <property type="nucleotide sequence ID" value="XM_030904662.1"/>
</dbReference>
<keyword evidence="8 15" id="KW-0479">Metal-binding</keyword>
<evidence type="ECO:0000256" key="3">
    <source>
        <dbReference type="ARBA" id="ARBA00004167"/>
    </source>
</evidence>
<dbReference type="FunCoup" id="A0A6J2YAL2">
    <property type="interactions" value="1389"/>
</dbReference>
<dbReference type="GO" id="GO:0052834">
    <property type="term" value="F:inositol monophosphate phosphatase activity"/>
    <property type="evidence" value="ECO:0007669"/>
    <property type="project" value="UniProtKB-EC"/>
</dbReference>
<keyword evidence="10 15" id="KW-0460">Magnesium</keyword>
<dbReference type="Gene3D" id="3.40.190.80">
    <property type="match status" value="1"/>
</dbReference>
<evidence type="ECO:0000256" key="6">
    <source>
        <dbReference type="ARBA" id="ARBA00013106"/>
    </source>
</evidence>
<comment type="cofactor">
    <cofactor evidence="2 15">
        <name>Mg(2+)</name>
        <dbReference type="ChEBI" id="CHEBI:18420"/>
    </cofactor>
</comment>
<feature type="binding site" evidence="15">
    <location>
        <position position="269"/>
    </location>
    <ligand>
        <name>Mg(2+)</name>
        <dbReference type="ChEBI" id="CHEBI:18420"/>
        <label>1</label>
        <note>catalytic</note>
    </ligand>
</feature>
<evidence type="ECO:0000256" key="12">
    <source>
        <dbReference type="ARBA" id="ARBA00023136"/>
    </source>
</evidence>
<feature type="transmembrane region" description="Helical" evidence="16">
    <location>
        <begin position="12"/>
        <end position="29"/>
    </location>
</feature>
<dbReference type="Proteomes" id="UP000504635">
    <property type="component" value="Unplaced"/>
</dbReference>
<dbReference type="FunFam" id="3.30.540.10:FF:000012">
    <property type="entry name" value="Blast:Putative inositol monophosphatase 3"/>
    <property type="match status" value="1"/>
</dbReference>
<dbReference type="GO" id="GO:0046872">
    <property type="term" value="F:metal ion binding"/>
    <property type="evidence" value="ECO:0007669"/>
    <property type="project" value="UniProtKB-KW"/>
</dbReference>
<dbReference type="PANTHER" id="PTHR43028:SF4">
    <property type="entry name" value="INOSITOL MONOPHOSPHATASE 3"/>
    <property type="match status" value="1"/>
</dbReference>
<evidence type="ECO:0000256" key="9">
    <source>
        <dbReference type="ARBA" id="ARBA00022801"/>
    </source>
</evidence>
<dbReference type="GO" id="GO:0046854">
    <property type="term" value="P:phosphatidylinositol phosphate biosynthetic process"/>
    <property type="evidence" value="ECO:0007669"/>
    <property type="project" value="InterPro"/>
</dbReference>
<dbReference type="GO" id="GO:0012505">
    <property type="term" value="C:endomembrane system"/>
    <property type="evidence" value="ECO:0007669"/>
    <property type="project" value="TreeGrafter"/>
</dbReference>
<dbReference type="InterPro" id="IPR000760">
    <property type="entry name" value="Inositol_monophosphatase-like"/>
</dbReference>
<evidence type="ECO:0000256" key="10">
    <source>
        <dbReference type="ARBA" id="ARBA00022842"/>
    </source>
</evidence>
<sequence length="320" mass="35775">MFCNGIVRLNQKGYVFLFLVFLIMVYYHFTNGFKRDDNSRINLSSLLQTAILAAEVGGQFVVQVRNNPEVHYKGKTKEGLDDSVTNADFLSHCAMVKILTGKFPTVKFISEEKNIPCDIKQKIPNHDIPINLSNKFANSNDVTIWIDPLDATHEYTEKLFKYVTTMVCIAVKGEPIIGIIHNPFENTTSWAMVGGGTSDDLKNPKPVMEDGKVKFIISRSHRGTVEQALEKNFKNYEVVIAAGAGYKVLKVAKGEVDAYIHITAIKKWDICAGNAILRALGGQMTTKDGQLLTYLDDTDVVNKDGLIATLKYHDFFTNKL</sequence>
<dbReference type="EC" id="3.1.3.25" evidence="6"/>
<evidence type="ECO:0000256" key="2">
    <source>
        <dbReference type="ARBA" id="ARBA00001946"/>
    </source>
</evidence>
<evidence type="ECO:0000256" key="14">
    <source>
        <dbReference type="ARBA" id="ARBA00042949"/>
    </source>
</evidence>
<feature type="binding site" evidence="15">
    <location>
        <position position="147"/>
    </location>
    <ligand>
        <name>Mg(2+)</name>
        <dbReference type="ChEBI" id="CHEBI:18420"/>
        <label>1</label>
        <note>catalytic</note>
    </ligand>
</feature>
<evidence type="ECO:0000256" key="1">
    <source>
        <dbReference type="ARBA" id="ARBA00001033"/>
    </source>
</evidence>
<name>A0A6J2YAL2_SITOR</name>
<keyword evidence="12 16" id="KW-0472">Membrane</keyword>